<protein>
    <submittedName>
        <fullName evidence="2">3-methylaspartate ammonia-lyase</fullName>
    </submittedName>
</protein>
<dbReference type="Pfam" id="PF07287">
    <property type="entry name" value="AtuA"/>
    <property type="match status" value="1"/>
</dbReference>
<keyword evidence="3" id="KW-1185">Reference proteome</keyword>
<evidence type="ECO:0000313" key="2">
    <source>
        <dbReference type="EMBL" id="GIO51336.1"/>
    </source>
</evidence>
<dbReference type="EMBL" id="BORT01000050">
    <property type="protein sequence ID" value="GIO51336.1"/>
    <property type="molecule type" value="Genomic_DNA"/>
</dbReference>
<comment type="caution">
    <text evidence="2">The sequence shown here is derived from an EMBL/GenBank/DDBJ whole genome shotgun (WGS) entry which is preliminary data.</text>
</comment>
<accession>A0A919YGN7</accession>
<gene>
    <name evidence="2" type="ORF">J34TS1_61010</name>
</gene>
<evidence type="ECO:0000259" key="1">
    <source>
        <dbReference type="Pfam" id="PF07287"/>
    </source>
</evidence>
<dbReference type="AlphaFoldDB" id="A0A919YGN7"/>
<evidence type="ECO:0000313" key="3">
    <source>
        <dbReference type="Proteomes" id="UP000682811"/>
    </source>
</evidence>
<dbReference type="Proteomes" id="UP000682811">
    <property type="component" value="Unassembled WGS sequence"/>
</dbReference>
<dbReference type="InterPro" id="IPR010839">
    <property type="entry name" value="AtuA_N"/>
</dbReference>
<organism evidence="2 3">
    <name type="scientific">Paenibacillus azoreducens</name>
    <dbReference type="NCBI Taxonomy" id="116718"/>
    <lineage>
        <taxon>Bacteria</taxon>
        <taxon>Bacillati</taxon>
        <taxon>Bacillota</taxon>
        <taxon>Bacilli</taxon>
        <taxon>Bacillales</taxon>
        <taxon>Paenibacillaceae</taxon>
        <taxon>Paenibacillus</taxon>
    </lineage>
</organism>
<proteinExistence type="predicted"/>
<reference evidence="2 3" key="1">
    <citation type="submission" date="2021-03" db="EMBL/GenBank/DDBJ databases">
        <title>Antimicrobial resistance genes in bacteria isolated from Japanese honey, and their potential for conferring macrolide and lincosamide resistance in the American foulbrood pathogen Paenibacillus larvae.</title>
        <authorList>
            <person name="Okamoto M."/>
            <person name="Kumagai M."/>
            <person name="Kanamori H."/>
            <person name="Takamatsu D."/>
        </authorList>
    </citation>
    <scope>NUCLEOTIDE SEQUENCE [LARGE SCALE GENOMIC DNA]</scope>
    <source>
        <strain evidence="2 3">J34TS1</strain>
    </source>
</reference>
<sequence length="456" mass="49588">MEEYKILAPCGMLGYGFPKASFQKGMEHKPDAIVVDAGSTDAGPHKLGAGTAIVSKQACKKDLELMITAGAAAGIPVIIGSAGGSGARIHVEWTQSIVMEIVKEHRLSDLNIAVIWADIPHEAVKASLAAGQCEPLNMTVKPLTEERLEATTRIVAQMGHEPIIQALEAGADIIICGRAYDPSPFAAAAIHNGFDPALSYHLGKILECAALCADPGTTKDSMLGILKKDSFIIKPLNDKRKCTTISVAAHTFYEKDHPYLLHGPGLILDLEQCTFTELGDGSVEVRGSRVHETHVYKIKLEGAMRTAYRTFVVAGVRDPLLISRIEEVEELVRQQVQEYYDDISESDYEIRFINYGLNGVMGQLEPTPTPGHELGIVVDVVAKTQELADMICSSARSTFLHYGYEGRKATAGNLAFPFAPSDVPFGAVYEFSVYHLMETRDALEMFTCEFIQGGSR</sequence>
<name>A0A919YGN7_9BACL</name>
<feature type="domain" description="Acyclic terpene utilisation N-terminal" evidence="1">
    <location>
        <begin position="61"/>
        <end position="400"/>
    </location>
</feature>